<dbReference type="Gene3D" id="3.30.70.270">
    <property type="match status" value="1"/>
</dbReference>
<dbReference type="InterPro" id="IPR043502">
    <property type="entry name" value="DNA/RNA_pol_sf"/>
</dbReference>
<keyword evidence="6" id="KW-0695">RNA-directed DNA polymerase</keyword>
<dbReference type="SUPFAM" id="SSF56672">
    <property type="entry name" value="DNA/RNA polymerases"/>
    <property type="match status" value="1"/>
</dbReference>
<evidence type="ECO:0000256" key="5">
    <source>
        <dbReference type="ARBA" id="ARBA00022801"/>
    </source>
</evidence>
<dbReference type="InterPro" id="IPR041373">
    <property type="entry name" value="RT_RNaseH"/>
</dbReference>
<keyword evidence="1" id="KW-0808">Transferase</keyword>
<evidence type="ECO:0000256" key="4">
    <source>
        <dbReference type="ARBA" id="ARBA00022759"/>
    </source>
</evidence>
<dbReference type="Proteomes" id="UP001058974">
    <property type="component" value="Chromosome 7"/>
</dbReference>
<keyword evidence="3" id="KW-0540">Nuclease</keyword>
<dbReference type="GO" id="GO:0016787">
    <property type="term" value="F:hydrolase activity"/>
    <property type="evidence" value="ECO:0007669"/>
    <property type="project" value="UniProtKB-KW"/>
</dbReference>
<evidence type="ECO:0000256" key="7">
    <source>
        <dbReference type="SAM" id="Phobius"/>
    </source>
</evidence>
<feature type="domain" description="Integrase zinc-binding" evidence="9">
    <location>
        <begin position="355"/>
        <end position="412"/>
    </location>
</feature>
<dbReference type="PANTHER" id="PTHR48475:SF1">
    <property type="entry name" value="RNASE H TYPE-1 DOMAIN-CONTAINING PROTEIN"/>
    <property type="match status" value="1"/>
</dbReference>
<evidence type="ECO:0000256" key="1">
    <source>
        <dbReference type="ARBA" id="ARBA00022679"/>
    </source>
</evidence>
<dbReference type="InterPro" id="IPR036397">
    <property type="entry name" value="RNaseH_sf"/>
</dbReference>
<keyword evidence="4" id="KW-0255">Endonuclease</keyword>
<dbReference type="Gene3D" id="1.10.340.70">
    <property type="match status" value="1"/>
</dbReference>
<sequence>MSAPKTEKKVRGFLMIFNYIARFISHLTATCAPIFKLLCKDHAVVWDDHYQNSFEKIKEYLQEHTLLMSHVLVIVIPLIMYLAVLRGSIGCVLGQHDETGRKEHAIYYLSKKFTDYKSRYSVLEKTRYALAWAAKCLRKYMLTHTTLPIYKINPVKYIFEKPALINRVARLQMALTEYDIQHVTPKEVNGSVLSDYLAHQPLEDYHSIHFEFPDEDIMLIRDCNIPDPEEGPEPESRWTLVFDGASYAQGNGIGAIITSPVWFSSTLHCEVKWKNEAPTFHLDYLDEPNYCLEAEDESDGHPWFYDIMRYLESQEYPENVSITDKKYHRKLSTKFFLSGWVLYKRNYNSVFLRCVDRSEENQIIMEIHEDSFGKHASGHTMIKKILREDYYWMTMEVNCYRHVKTCHKCQIYGDKIHVPPVPLNVLTSPWPFSMWGIDVIGCIEPTYSNEHCFILVAIDYFAKWVEDVS</sequence>
<evidence type="ECO:0000256" key="6">
    <source>
        <dbReference type="ARBA" id="ARBA00022918"/>
    </source>
</evidence>
<keyword evidence="7" id="KW-1133">Transmembrane helix</keyword>
<gene>
    <name evidence="10" type="ORF">KIW84_075257</name>
</gene>
<dbReference type="AlphaFoldDB" id="A0A9D4VT92"/>
<keyword evidence="2" id="KW-0548">Nucleotidyltransferase</keyword>
<dbReference type="InterPro" id="IPR043128">
    <property type="entry name" value="Rev_trsase/Diguanyl_cyclase"/>
</dbReference>
<evidence type="ECO:0000256" key="2">
    <source>
        <dbReference type="ARBA" id="ARBA00022695"/>
    </source>
</evidence>
<dbReference type="Pfam" id="PF17921">
    <property type="entry name" value="Integrase_H2C2"/>
    <property type="match status" value="1"/>
</dbReference>
<accession>A0A9D4VT92</accession>
<keyword evidence="7" id="KW-0812">Transmembrane</keyword>
<dbReference type="GO" id="GO:0003964">
    <property type="term" value="F:RNA-directed DNA polymerase activity"/>
    <property type="evidence" value="ECO:0007669"/>
    <property type="project" value="UniProtKB-KW"/>
</dbReference>
<dbReference type="Gramene" id="Psat07G0525700-T1">
    <property type="protein sequence ID" value="KAI5389878.1"/>
    <property type="gene ID" value="KIW84_075257"/>
</dbReference>
<evidence type="ECO:0000256" key="3">
    <source>
        <dbReference type="ARBA" id="ARBA00022722"/>
    </source>
</evidence>
<evidence type="ECO:0000259" key="9">
    <source>
        <dbReference type="Pfam" id="PF17921"/>
    </source>
</evidence>
<reference evidence="10 11" key="1">
    <citation type="journal article" date="2022" name="Nat. Genet.">
        <title>Improved pea reference genome and pan-genome highlight genomic features and evolutionary characteristics.</title>
        <authorList>
            <person name="Yang T."/>
            <person name="Liu R."/>
            <person name="Luo Y."/>
            <person name="Hu S."/>
            <person name="Wang D."/>
            <person name="Wang C."/>
            <person name="Pandey M.K."/>
            <person name="Ge S."/>
            <person name="Xu Q."/>
            <person name="Li N."/>
            <person name="Li G."/>
            <person name="Huang Y."/>
            <person name="Saxena R.K."/>
            <person name="Ji Y."/>
            <person name="Li M."/>
            <person name="Yan X."/>
            <person name="He Y."/>
            <person name="Liu Y."/>
            <person name="Wang X."/>
            <person name="Xiang C."/>
            <person name="Varshney R.K."/>
            <person name="Ding H."/>
            <person name="Gao S."/>
            <person name="Zong X."/>
        </authorList>
    </citation>
    <scope>NUCLEOTIDE SEQUENCE [LARGE SCALE GENOMIC DNA]</scope>
    <source>
        <strain evidence="10 11">cv. Zhongwan 6</strain>
    </source>
</reference>
<evidence type="ECO:0000259" key="8">
    <source>
        <dbReference type="Pfam" id="PF17917"/>
    </source>
</evidence>
<evidence type="ECO:0000313" key="11">
    <source>
        <dbReference type="Proteomes" id="UP001058974"/>
    </source>
</evidence>
<organism evidence="10 11">
    <name type="scientific">Pisum sativum</name>
    <name type="common">Garden pea</name>
    <name type="synonym">Lathyrus oleraceus</name>
    <dbReference type="NCBI Taxonomy" id="3888"/>
    <lineage>
        <taxon>Eukaryota</taxon>
        <taxon>Viridiplantae</taxon>
        <taxon>Streptophyta</taxon>
        <taxon>Embryophyta</taxon>
        <taxon>Tracheophyta</taxon>
        <taxon>Spermatophyta</taxon>
        <taxon>Magnoliopsida</taxon>
        <taxon>eudicotyledons</taxon>
        <taxon>Gunneridae</taxon>
        <taxon>Pentapetalae</taxon>
        <taxon>rosids</taxon>
        <taxon>fabids</taxon>
        <taxon>Fabales</taxon>
        <taxon>Fabaceae</taxon>
        <taxon>Papilionoideae</taxon>
        <taxon>50 kb inversion clade</taxon>
        <taxon>NPAAA clade</taxon>
        <taxon>Hologalegina</taxon>
        <taxon>IRL clade</taxon>
        <taxon>Fabeae</taxon>
        <taxon>Lathyrus</taxon>
    </lineage>
</organism>
<feature type="transmembrane region" description="Helical" evidence="7">
    <location>
        <begin position="66"/>
        <end position="85"/>
    </location>
</feature>
<protein>
    <submittedName>
        <fullName evidence="10">Uncharacterized protein</fullName>
    </submittedName>
</protein>
<keyword evidence="11" id="KW-1185">Reference proteome</keyword>
<dbReference type="GO" id="GO:0004519">
    <property type="term" value="F:endonuclease activity"/>
    <property type="evidence" value="ECO:0007669"/>
    <property type="project" value="UniProtKB-KW"/>
</dbReference>
<dbReference type="Gene3D" id="3.30.420.10">
    <property type="entry name" value="Ribonuclease H-like superfamily/Ribonuclease H"/>
    <property type="match status" value="1"/>
</dbReference>
<dbReference type="EMBL" id="JAMSHJ010000007">
    <property type="protein sequence ID" value="KAI5389878.1"/>
    <property type="molecule type" value="Genomic_DNA"/>
</dbReference>
<evidence type="ECO:0000313" key="10">
    <source>
        <dbReference type="EMBL" id="KAI5389878.1"/>
    </source>
</evidence>
<dbReference type="Pfam" id="PF17917">
    <property type="entry name" value="RT_RNaseH"/>
    <property type="match status" value="1"/>
</dbReference>
<dbReference type="PANTHER" id="PTHR48475">
    <property type="entry name" value="RIBONUCLEASE H"/>
    <property type="match status" value="1"/>
</dbReference>
<feature type="domain" description="Reverse transcriptase RNase H-like" evidence="8">
    <location>
        <begin position="79"/>
        <end position="178"/>
    </location>
</feature>
<comment type="caution">
    <text evidence="10">The sequence shown here is derived from an EMBL/GenBank/DDBJ whole genome shotgun (WGS) entry which is preliminary data.</text>
</comment>
<keyword evidence="5" id="KW-0378">Hydrolase</keyword>
<keyword evidence="7" id="KW-0472">Membrane</keyword>
<proteinExistence type="predicted"/>
<dbReference type="GO" id="GO:0003676">
    <property type="term" value="F:nucleic acid binding"/>
    <property type="evidence" value="ECO:0007669"/>
    <property type="project" value="InterPro"/>
</dbReference>
<dbReference type="InterPro" id="IPR041588">
    <property type="entry name" value="Integrase_H2C2"/>
</dbReference>
<name>A0A9D4VT92_PEA</name>